<evidence type="ECO:0000256" key="1">
    <source>
        <dbReference type="PROSITE-ProRule" id="PRU00339"/>
    </source>
</evidence>
<comment type="caution">
    <text evidence="2">The sequence shown here is derived from an EMBL/GenBank/DDBJ whole genome shotgun (WGS) entry which is preliminary data.</text>
</comment>
<dbReference type="InterPro" id="IPR046880">
    <property type="entry name" value="TPR-S"/>
</dbReference>
<dbReference type="Pfam" id="PF20308">
    <property type="entry name" value="TPR-S"/>
    <property type="match status" value="1"/>
</dbReference>
<dbReference type="Proteomes" id="UP000273105">
    <property type="component" value="Unassembled WGS sequence"/>
</dbReference>
<dbReference type="RefSeq" id="WP_121533286.1">
    <property type="nucleotide sequence ID" value="NZ_RCHE01000050.1"/>
</dbReference>
<proteinExistence type="predicted"/>
<reference evidence="2 3" key="1">
    <citation type="submission" date="2018-09" db="EMBL/GenBank/DDBJ databases">
        <title>The draft genome of Acinetobacter sp. strains.</title>
        <authorList>
            <person name="Qin J."/>
            <person name="Feng Y."/>
            <person name="Zong Z."/>
        </authorList>
    </citation>
    <scope>NUCLEOTIDE SEQUENCE [LARGE SCALE GENOMIC DNA]</scope>
    <source>
        <strain evidence="2 3">WCHAc060001</strain>
    </source>
</reference>
<dbReference type="EMBL" id="RCHE01000050">
    <property type="protein sequence ID" value="RLL39435.1"/>
    <property type="molecule type" value="Genomic_DNA"/>
</dbReference>
<feature type="repeat" description="TPR" evidence="1">
    <location>
        <begin position="186"/>
        <end position="219"/>
    </location>
</feature>
<dbReference type="Gene3D" id="1.25.40.10">
    <property type="entry name" value="Tetratricopeptide repeat domain"/>
    <property type="match status" value="1"/>
</dbReference>
<name>A0ABX9U3R6_9GAMM</name>
<gene>
    <name evidence="2" type="ORF">D9K79_15565</name>
</gene>
<evidence type="ECO:0000313" key="2">
    <source>
        <dbReference type="EMBL" id="RLL39435.1"/>
    </source>
</evidence>
<evidence type="ECO:0008006" key="4">
    <source>
        <dbReference type="Google" id="ProtNLM"/>
    </source>
</evidence>
<feature type="non-terminal residue" evidence="2">
    <location>
        <position position="324"/>
    </location>
</feature>
<organism evidence="2 3">
    <name type="scientific">Acinetobacter cumulans</name>
    <dbReference type="NCBI Taxonomy" id="2136182"/>
    <lineage>
        <taxon>Bacteria</taxon>
        <taxon>Pseudomonadati</taxon>
        <taxon>Pseudomonadota</taxon>
        <taxon>Gammaproteobacteria</taxon>
        <taxon>Moraxellales</taxon>
        <taxon>Moraxellaceae</taxon>
        <taxon>Acinetobacter</taxon>
    </lineage>
</organism>
<keyword evidence="3" id="KW-1185">Reference proteome</keyword>
<accession>A0ABX9U3R6</accession>
<protein>
    <recommendedName>
        <fullName evidence="4">DUF4071 domain-containing protein</fullName>
    </recommendedName>
</protein>
<sequence length="324" mass="36643">MSEKICFVVMGFGKKTDFATGRVLNLDATYEHIIKPAVEQTGYRCIRADDINHSGMIDLHMYRMLLIADLVIADISTTNANALYELGIRHALKNKTTVILSEDKTPLHFDLNHIATIQYEHSGDDITTTESQRMITRLTNVIRDATMGQDPDSPVYTLLPKLRMPVLDSVEVEAIIEEAQTIEDTWSTLLGDAERYIKNSDFGKAKANFEEALKLNPNDSYLIQRLTLATYKHEQPNKVGALIDALQILTKLDFKNSNDPETTGLAGAINKRLWNETRSIHFLEEAIVAYKRGFILKRDYYNGENLTLCNLLMSEQQVKGSNIE</sequence>
<dbReference type="InterPro" id="IPR019734">
    <property type="entry name" value="TPR_rpt"/>
</dbReference>
<keyword evidence="1" id="KW-0802">TPR repeat</keyword>
<dbReference type="SUPFAM" id="SSF48452">
    <property type="entry name" value="TPR-like"/>
    <property type="match status" value="1"/>
</dbReference>
<dbReference type="InterPro" id="IPR011990">
    <property type="entry name" value="TPR-like_helical_dom_sf"/>
</dbReference>
<evidence type="ECO:0000313" key="3">
    <source>
        <dbReference type="Proteomes" id="UP000273105"/>
    </source>
</evidence>
<dbReference type="PROSITE" id="PS50005">
    <property type="entry name" value="TPR"/>
    <property type="match status" value="1"/>
</dbReference>